<proteinExistence type="inferred from homology"/>
<evidence type="ECO:0000256" key="7">
    <source>
        <dbReference type="ARBA" id="ARBA00023136"/>
    </source>
</evidence>
<evidence type="ECO:0000256" key="10">
    <source>
        <dbReference type="SAM" id="Phobius"/>
    </source>
</evidence>
<dbReference type="GO" id="GO:0016491">
    <property type="term" value="F:oxidoreductase activity"/>
    <property type="evidence" value="ECO:0007669"/>
    <property type="project" value="UniProtKB-KW"/>
</dbReference>
<dbReference type="Gene3D" id="1.20.1440.130">
    <property type="entry name" value="VKOR domain"/>
    <property type="match status" value="1"/>
</dbReference>
<keyword evidence="13" id="KW-1185">Reference proteome</keyword>
<dbReference type="eggNOG" id="arCOG03749">
    <property type="taxonomic scope" value="Archaea"/>
</dbReference>
<feature type="domain" description="Vitamin K epoxide reductase" evidence="11">
    <location>
        <begin position="17"/>
        <end position="126"/>
    </location>
</feature>
<reference evidence="12" key="1">
    <citation type="submission" date="2006-12" db="EMBL/GenBank/DDBJ databases">
        <title>Complete sequence of Pyrobaculum islandicum DSM 4184.</title>
        <authorList>
            <person name="Copeland A."/>
            <person name="Lucas S."/>
            <person name="Lapidus A."/>
            <person name="Barry K."/>
            <person name="Detter J.C."/>
            <person name="Glavina del Rio T."/>
            <person name="Dalin E."/>
            <person name="Tice H."/>
            <person name="Pitluck S."/>
            <person name="Meincke L."/>
            <person name="Brettin T."/>
            <person name="Bruce D."/>
            <person name="Han C."/>
            <person name="Tapia R."/>
            <person name="Gilna P."/>
            <person name="Schmutz J."/>
            <person name="Larimer F."/>
            <person name="Land M."/>
            <person name="Hauser L."/>
            <person name="Kyrpides N."/>
            <person name="Mikhailova N."/>
            <person name="Cozen A.E."/>
            <person name="Fitz-Gibbon S.T."/>
            <person name="House C.H."/>
            <person name="Saltikov C."/>
            <person name="Lowe T."/>
            <person name="Richardson P."/>
        </authorList>
    </citation>
    <scope>NUCLEOTIDE SEQUENCE [LARGE SCALE GENOMIC DNA]</scope>
    <source>
        <strain evidence="12">DSM 4184</strain>
    </source>
</reference>
<dbReference type="RefSeq" id="WP_011763486.1">
    <property type="nucleotide sequence ID" value="NC_008701.1"/>
</dbReference>
<organism evidence="12 13">
    <name type="scientific">Pyrobaculum islandicum (strain DSM 4184 / JCM 9189 / GEO3)</name>
    <dbReference type="NCBI Taxonomy" id="384616"/>
    <lineage>
        <taxon>Archaea</taxon>
        <taxon>Thermoproteota</taxon>
        <taxon>Thermoprotei</taxon>
        <taxon>Thermoproteales</taxon>
        <taxon>Thermoproteaceae</taxon>
        <taxon>Pyrobaculum</taxon>
    </lineage>
</organism>
<evidence type="ECO:0000256" key="4">
    <source>
        <dbReference type="ARBA" id="ARBA00022719"/>
    </source>
</evidence>
<dbReference type="GO" id="GO:0048038">
    <property type="term" value="F:quinone binding"/>
    <property type="evidence" value="ECO:0007669"/>
    <property type="project" value="UniProtKB-KW"/>
</dbReference>
<keyword evidence="7 10" id="KW-0472">Membrane</keyword>
<keyword evidence="8" id="KW-1015">Disulfide bond</keyword>
<dbReference type="KEGG" id="pis:Pisl_1760"/>
<evidence type="ECO:0000256" key="2">
    <source>
        <dbReference type="ARBA" id="ARBA00006214"/>
    </source>
</evidence>
<gene>
    <name evidence="12" type="ordered locus">Pisl_1760</name>
</gene>
<evidence type="ECO:0000256" key="5">
    <source>
        <dbReference type="ARBA" id="ARBA00022989"/>
    </source>
</evidence>
<name>A1RVC9_PYRIL</name>
<dbReference type="GeneID" id="4616691"/>
<dbReference type="Pfam" id="PF07884">
    <property type="entry name" value="VKOR"/>
    <property type="match status" value="1"/>
</dbReference>
<keyword evidence="5 10" id="KW-1133">Transmembrane helix</keyword>
<feature type="transmembrane region" description="Helical" evidence="10">
    <location>
        <begin position="111"/>
        <end position="129"/>
    </location>
</feature>
<keyword evidence="9" id="KW-0676">Redox-active center</keyword>
<evidence type="ECO:0000256" key="1">
    <source>
        <dbReference type="ARBA" id="ARBA00004141"/>
    </source>
</evidence>
<evidence type="ECO:0000256" key="3">
    <source>
        <dbReference type="ARBA" id="ARBA00022692"/>
    </source>
</evidence>
<dbReference type="GO" id="GO:0016020">
    <property type="term" value="C:membrane"/>
    <property type="evidence" value="ECO:0007669"/>
    <property type="project" value="UniProtKB-SubCell"/>
</dbReference>
<keyword evidence="4" id="KW-0874">Quinone</keyword>
<evidence type="ECO:0000259" key="11">
    <source>
        <dbReference type="Pfam" id="PF07884"/>
    </source>
</evidence>
<evidence type="ECO:0000256" key="8">
    <source>
        <dbReference type="ARBA" id="ARBA00023157"/>
    </source>
</evidence>
<evidence type="ECO:0000313" key="13">
    <source>
        <dbReference type="Proteomes" id="UP000002595"/>
    </source>
</evidence>
<dbReference type="AlphaFoldDB" id="A1RVC9"/>
<dbReference type="InterPro" id="IPR012932">
    <property type="entry name" value="VKOR"/>
</dbReference>
<dbReference type="InterPro" id="IPR038354">
    <property type="entry name" value="VKOR_sf"/>
</dbReference>
<keyword evidence="3 10" id="KW-0812">Transmembrane</keyword>
<evidence type="ECO:0000256" key="6">
    <source>
        <dbReference type="ARBA" id="ARBA00023002"/>
    </source>
</evidence>
<evidence type="ECO:0000313" key="12">
    <source>
        <dbReference type="EMBL" id="ABL88911.1"/>
    </source>
</evidence>
<comment type="subcellular location">
    <subcellularLocation>
        <location evidence="1">Membrane</location>
        <topology evidence="1">Multi-pass membrane protein</topology>
    </subcellularLocation>
</comment>
<sequence length="130" mass="13505">MWSLVFLAGGALALAFGLREVALLVAVAGGLFHTLVLKPAGACVRGRFSGCEVVLASPYAAPLGVPLQYLGALWFVVAPLAHWFGFGLFWAVVGLVGIAALVGLEVKLRAFCLYCTIAHGLGLVVILALV</sequence>
<evidence type="ECO:0000256" key="9">
    <source>
        <dbReference type="ARBA" id="ARBA00023284"/>
    </source>
</evidence>
<protein>
    <submittedName>
        <fullName evidence="12">Vitamin K epoxide reductase</fullName>
    </submittedName>
</protein>
<keyword evidence="6" id="KW-0560">Oxidoreductase</keyword>
<dbReference type="HOGENOM" id="CLU_1870815_0_0_2"/>
<dbReference type="Proteomes" id="UP000002595">
    <property type="component" value="Chromosome"/>
</dbReference>
<dbReference type="OrthoDB" id="29240at2157"/>
<accession>A1RVC9</accession>
<comment type="similarity">
    <text evidence="2">Belongs to the VKOR family.</text>
</comment>
<dbReference type="EMBL" id="CP000504">
    <property type="protein sequence ID" value="ABL88911.1"/>
    <property type="molecule type" value="Genomic_DNA"/>
</dbReference>
<feature type="transmembrane region" description="Helical" evidence="10">
    <location>
        <begin position="83"/>
        <end position="104"/>
    </location>
</feature>
<dbReference type="CDD" id="cd12918">
    <property type="entry name" value="VKOR_arc"/>
    <property type="match status" value="1"/>
</dbReference>